<dbReference type="InterPro" id="IPR000477">
    <property type="entry name" value="RT_dom"/>
</dbReference>
<organism evidence="4 5">
    <name type="scientific">Lolium multiflorum</name>
    <name type="common">Italian ryegrass</name>
    <name type="synonym">Lolium perenne subsp. multiflorum</name>
    <dbReference type="NCBI Taxonomy" id="4521"/>
    <lineage>
        <taxon>Eukaryota</taxon>
        <taxon>Viridiplantae</taxon>
        <taxon>Streptophyta</taxon>
        <taxon>Embryophyta</taxon>
        <taxon>Tracheophyta</taxon>
        <taxon>Spermatophyta</taxon>
        <taxon>Magnoliopsida</taxon>
        <taxon>Liliopsida</taxon>
        <taxon>Poales</taxon>
        <taxon>Poaceae</taxon>
        <taxon>BOP clade</taxon>
        <taxon>Pooideae</taxon>
        <taxon>Poodae</taxon>
        <taxon>Poeae</taxon>
        <taxon>Poeae Chloroplast Group 2 (Poeae type)</taxon>
        <taxon>Loliodinae</taxon>
        <taxon>Loliinae</taxon>
        <taxon>Lolium</taxon>
    </lineage>
</organism>
<comment type="caution">
    <text evidence="4">The sequence shown here is derived from an EMBL/GenBank/DDBJ whole genome shotgun (WGS) entry which is preliminary data.</text>
</comment>
<dbReference type="GO" id="GO:0003824">
    <property type="term" value="F:catalytic activity"/>
    <property type="evidence" value="ECO:0007669"/>
    <property type="project" value="InterPro"/>
</dbReference>
<dbReference type="SUPFAM" id="SSF56672">
    <property type="entry name" value="DNA/RNA polymerases"/>
    <property type="match status" value="1"/>
</dbReference>
<feature type="compositionally biased region" description="Polar residues" evidence="1">
    <location>
        <begin position="189"/>
        <end position="198"/>
    </location>
</feature>
<name>A0AAD8QJC3_LOLMU</name>
<protein>
    <recommendedName>
        <fullName evidence="6">Reverse transcriptase domain-containing protein</fullName>
    </recommendedName>
</protein>
<dbReference type="InterPro" id="IPR043502">
    <property type="entry name" value="DNA/RNA_pol_sf"/>
</dbReference>
<accession>A0AAD8QJC3</accession>
<keyword evidence="5" id="KW-1185">Reference proteome</keyword>
<dbReference type="Pfam" id="PF00078">
    <property type="entry name" value="RVT_1"/>
    <property type="match status" value="1"/>
</dbReference>
<evidence type="ECO:0008006" key="6">
    <source>
        <dbReference type="Google" id="ProtNLM"/>
    </source>
</evidence>
<dbReference type="EMBL" id="JAUUTY010000031">
    <property type="protein sequence ID" value="KAK1603487.1"/>
    <property type="molecule type" value="Genomic_DNA"/>
</dbReference>
<feature type="region of interest" description="Disordered" evidence="1">
    <location>
        <begin position="144"/>
        <end position="198"/>
    </location>
</feature>
<sequence>MEEELKDLVDEEWEWRVQKINRSDFAMFFPSKESLRMAIRGGGLTLPSRKLHVIVTSNSGDPTAVEQLEECWIKLFDVPPPYRQAVRILLATRDLGRPIAVDAHSLESPLEPIRVLIGCRTPVQLPPFTVFFVNSQSFKVRIVREGGEREENSDPPPPQRKLSEEREEDVEESEGKGLHGEKGPKLPNTAFSQYGSNMTEGGDIFPALTEILQPAKVRTEPSGEMEESDGDHPPLSPSLVSFQESPQTGAEKVKSRPSLWKAQQLSEEDRFEASIATPVTWESDPLAMRLKEWRSKANADRPSLALKLVAQQLSFTEGEESLEVEEPRRIEEKALEGELFAEGPVVEELAAPISRAPRSKASPVAAARTSARGAGSSAVPILEKAIQRAKDKTPGGMLLGFRDSTFKVGAIDRGRYFLCTDIICRVDRLRCRVMGIYGPADHARSAEFLQEVSNKVDASTVPIIMGGDFNLIRAAHDKNNDMINWTRMDLFNEHIASWGLREIPRTGARYTWTNKQLNPVRCVLDRVFISPELEMHFPLCSVSAETSLGSDHTPLIFDSGEGSPPRSNRFFFESSWLGLQGFQESLETVWLSLANRLLGSEEERVCGLHPDAWGTEARVSQEENENLMRTFSEKELEAIVMDMKSDTAPGPDGFPVFFFKKFWGLVKMGILHILNDFILGRIDIARLNFGVLSLIPKIPGADRITQFRPIALINVIFKIVSKAMATKLDPIANRIISPNQTAFIKGRFILDGVLALHEIVHELKVKRQGCLLLKLDFEKAYDRVNWNFLLEVLRAKGFDAGVVHRISQLVMGDFEEGEKIMMSGTPWRRVNGRFASPPTHALASAAPSMARFDFSSRARTGGRRMFVCAAINGTRLETNTGIESGRAPVLLKGSGTAPPLPTARPAIFTFFFP</sequence>
<dbReference type="Proteomes" id="UP001231189">
    <property type="component" value="Unassembled WGS sequence"/>
</dbReference>
<dbReference type="Gene3D" id="3.60.10.10">
    <property type="entry name" value="Endonuclease/exonuclease/phosphatase"/>
    <property type="match status" value="1"/>
</dbReference>
<proteinExistence type="predicted"/>
<evidence type="ECO:0000313" key="5">
    <source>
        <dbReference type="Proteomes" id="UP001231189"/>
    </source>
</evidence>
<dbReference type="Pfam" id="PF14529">
    <property type="entry name" value="Exo_endo_phos_2"/>
    <property type="match status" value="1"/>
</dbReference>
<dbReference type="AlphaFoldDB" id="A0AAD8QJC3"/>
<feature type="compositionally biased region" description="Basic and acidic residues" evidence="1">
    <location>
        <begin position="173"/>
        <end position="184"/>
    </location>
</feature>
<gene>
    <name evidence="4" type="ORF">QYE76_008170</name>
</gene>
<evidence type="ECO:0000259" key="3">
    <source>
        <dbReference type="Pfam" id="PF14529"/>
    </source>
</evidence>
<dbReference type="SUPFAM" id="SSF56219">
    <property type="entry name" value="DNase I-like"/>
    <property type="match status" value="1"/>
</dbReference>
<evidence type="ECO:0000259" key="2">
    <source>
        <dbReference type="Pfam" id="PF00078"/>
    </source>
</evidence>
<evidence type="ECO:0000313" key="4">
    <source>
        <dbReference type="EMBL" id="KAK1603487.1"/>
    </source>
</evidence>
<feature type="region of interest" description="Disordered" evidence="1">
    <location>
        <begin position="218"/>
        <end position="258"/>
    </location>
</feature>
<dbReference type="PANTHER" id="PTHR19446">
    <property type="entry name" value="REVERSE TRANSCRIPTASES"/>
    <property type="match status" value="1"/>
</dbReference>
<dbReference type="InterPro" id="IPR036691">
    <property type="entry name" value="Endo/exonu/phosph_ase_sf"/>
</dbReference>
<evidence type="ECO:0000256" key="1">
    <source>
        <dbReference type="SAM" id="MobiDB-lite"/>
    </source>
</evidence>
<feature type="domain" description="Reverse transcriptase" evidence="2">
    <location>
        <begin position="704"/>
        <end position="804"/>
    </location>
</feature>
<dbReference type="InterPro" id="IPR005135">
    <property type="entry name" value="Endo/exonuclease/phosphatase"/>
</dbReference>
<dbReference type="CDD" id="cd01650">
    <property type="entry name" value="RT_nLTR_like"/>
    <property type="match status" value="1"/>
</dbReference>
<feature type="compositionally biased region" description="Polar residues" evidence="1">
    <location>
        <begin position="238"/>
        <end position="248"/>
    </location>
</feature>
<feature type="domain" description="Endonuclease/exonuclease/phosphatase" evidence="3">
    <location>
        <begin position="433"/>
        <end position="555"/>
    </location>
</feature>
<reference evidence="4" key="1">
    <citation type="submission" date="2023-07" db="EMBL/GenBank/DDBJ databases">
        <title>A chromosome-level genome assembly of Lolium multiflorum.</title>
        <authorList>
            <person name="Chen Y."/>
            <person name="Copetti D."/>
            <person name="Kolliker R."/>
            <person name="Studer B."/>
        </authorList>
    </citation>
    <scope>NUCLEOTIDE SEQUENCE</scope>
    <source>
        <strain evidence="4">02402/16</strain>
        <tissue evidence="4">Leaf</tissue>
    </source>
</reference>